<evidence type="ECO:0000313" key="2">
    <source>
        <dbReference type="Proteomes" id="UP000716291"/>
    </source>
</evidence>
<gene>
    <name evidence="1" type="ORF">G6F64_010566</name>
</gene>
<evidence type="ECO:0000313" key="1">
    <source>
        <dbReference type="EMBL" id="KAG1302870.1"/>
    </source>
</evidence>
<dbReference type="EMBL" id="JAANQT010002227">
    <property type="protein sequence ID" value="KAG1302870.1"/>
    <property type="molecule type" value="Genomic_DNA"/>
</dbReference>
<name>A0A9P7BML6_RHIOR</name>
<protein>
    <submittedName>
        <fullName evidence="1">Uncharacterized protein</fullName>
    </submittedName>
</protein>
<comment type="caution">
    <text evidence="1">The sequence shown here is derived from an EMBL/GenBank/DDBJ whole genome shotgun (WGS) entry which is preliminary data.</text>
</comment>
<organism evidence="1 2">
    <name type="scientific">Rhizopus oryzae</name>
    <name type="common">Mucormycosis agent</name>
    <name type="synonym">Rhizopus arrhizus var. delemar</name>
    <dbReference type="NCBI Taxonomy" id="64495"/>
    <lineage>
        <taxon>Eukaryota</taxon>
        <taxon>Fungi</taxon>
        <taxon>Fungi incertae sedis</taxon>
        <taxon>Mucoromycota</taxon>
        <taxon>Mucoromycotina</taxon>
        <taxon>Mucoromycetes</taxon>
        <taxon>Mucorales</taxon>
        <taxon>Mucorineae</taxon>
        <taxon>Rhizopodaceae</taxon>
        <taxon>Rhizopus</taxon>
    </lineage>
</organism>
<sequence length="154" mass="17872">MNDHLISARTDFINEKDTENDPWIFKDINISHLFNKYQTAINDILIKLKTLPVESYMHELASLTYIFFLCKNQHNEIAEMIFSLDLLKDMTISLESKTIDHDLDFSMDYFMTINAAITNLALAKTTREQAIRDFSVLASQMSYGQRRLVGIINL</sequence>
<keyword evidence="2" id="KW-1185">Reference proteome</keyword>
<proteinExistence type="predicted"/>
<dbReference type="AlphaFoldDB" id="A0A9P7BML6"/>
<dbReference type="Proteomes" id="UP000716291">
    <property type="component" value="Unassembled WGS sequence"/>
</dbReference>
<accession>A0A9P7BML6</accession>
<dbReference type="OrthoDB" id="2210543at2759"/>
<reference evidence="1" key="1">
    <citation type="journal article" date="2020" name="Microb. Genom.">
        <title>Genetic diversity of clinical and environmental Mucorales isolates obtained from an investigation of mucormycosis cases among solid organ transplant recipients.</title>
        <authorList>
            <person name="Nguyen M.H."/>
            <person name="Kaul D."/>
            <person name="Muto C."/>
            <person name="Cheng S.J."/>
            <person name="Richter R.A."/>
            <person name="Bruno V.M."/>
            <person name="Liu G."/>
            <person name="Beyhan S."/>
            <person name="Sundermann A.J."/>
            <person name="Mounaud S."/>
            <person name="Pasculle A.W."/>
            <person name="Nierman W.C."/>
            <person name="Driscoll E."/>
            <person name="Cumbie R."/>
            <person name="Clancy C.J."/>
            <person name="Dupont C.L."/>
        </authorList>
    </citation>
    <scope>NUCLEOTIDE SEQUENCE</scope>
    <source>
        <strain evidence="1">GL11</strain>
    </source>
</reference>